<protein>
    <submittedName>
        <fullName evidence="1">Uncharacterized protein</fullName>
    </submittedName>
</protein>
<keyword evidence="2" id="KW-1185">Reference proteome</keyword>
<dbReference type="EMBL" id="CTEN01000003">
    <property type="protein sequence ID" value="CQR25329.1"/>
    <property type="molecule type" value="Genomic_DNA"/>
</dbReference>
<dbReference type="AlphaFoldDB" id="A0A0E4H4I6"/>
<evidence type="ECO:0000313" key="1">
    <source>
        <dbReference type="EMBL" id="CQR25329.1"/>
    </source>
</evidence>
<name>A0A0E4H4I6_9STRE</name>
<reference evidence="2" key="1">
    <citation type="submission" date="2015-03" db="EMBL/GenBank/DDBJ databases">
        <authorList>
            <person name="Urmite Genomes"/>
        </authorList>
    </citation>
    <scope>NUCLEOTIDE SEQUENCE [LARGE SCALE GENOMIC DNA]</scope>
    <source>
        <strain evidence="2">FF10</strain>
    </source>
</reference>
<evidence type="ECO:0000313" key="2">
    <source>
        <dbReference type="Proteomes" id="UP000198604"/>
    </source>
</evidence>
<dbReference type="Proteomes" id="UP000198604">
    <property type="component" value="Unassembled WGS sequence"/>
</dbReference>
<proteinExistence type="predicted"/>
<sequence>METMMKPVVVLMLYQKNTICCCIFDGGLYTTNQGRQIKIRHTYV</sequence>
<accession>A0A0E4H4I6</accession>
<organism evidence="1 2">
    <name type="scientific">Streptococcus varani</name>
    <dbReference type="NCBI Taxonomy" id="1608583"/>
    <lineage>
        <taxon>Bacteria</taxon>
        <taxon>Bacillati</taxon>
        <taxon>Bacillota</taxon>
        <taxon>Bacilli</taxon>
        <taxon>Lactobacillales</taxon>
        <taxon>Streptococcaceae</taxon>
        <taxon>Streptococcus</taxon>
    </lineage>
</organism>
<gene>
    <name evidence="1" type="ORF">BN1356_01670</name>
</gene>